<name>A0A3P8KQ72_9TREM</name>
<keyword evidence="2" id="KW-1185">Reference proteome</keyword>
<organism evidence="1 2">
    <name type="scientific">Schistosoma mattheei</name>
    <dbReference type="NCBI Taxonomy" id="31246"/>
    <lineage>
        <taxon>Eukaryota</taxon>
        <taxon>Metazoa</taxon>
        <taxon>Spiralia</taxon>
        <taxon>Lophotrochozoa</taxon>
        <taxon>Platyhelminthes</taxon>
        <taxon>Trematoda</taxon>
        <taxon>Digenea</taxon>
        <taxon>Strigeidida</taxon>
        <taxon>Schistosomatoidea</taxon>
        <taxon>Schistosomatidae</taxon>
        <taxon>Schistosoma</taxon>
    </lineage>
</organism>
<sequence>MVLEIHQQEINLTYSNKMHVNIHIHRDDLELIVFYLGTLLLENLHQY</sequence>
<reference evidence="1 2" key="1">
    <citation type="submission" date="2018-11" db="EMBL/GenBank/DDBJ databases">
        <authorList>
            <consortium name="Pathogen Informatics"/>
        </authorList>
    </citation>
    <scope>NUCLEOTIDE SEQUENCE [LARGE SCALE GENOMIC DNA]</scope>
    <source>
        <strain>Denwood</strain>
        <strain evidence="2">Zambia</strain>
    </source>
</reference>
<evidence type="ECO:0000313" key="2">
    <source>
        <dbReference type="Proteomes" id="UP000269396"/>
    </source>
</evidence>
<dbReference type="AlphaFoldDB" id="A0A3P8KQ72"/>
<dbReference type="Proteomes" id="UP000269396">
    <property type="component" value="Unassembled WGS sequence"/>
</dbReference>
<dbReference type="EMBL" id="UZAL01044617">
    <property type="protein sequence ID" value="VDP82639.1"/>
    <property type="molecule type" value="Genomic_DNA"/>
</dbReference>
<proteinExistence type="predicted"/>
<gene>
    <name evidence="1" type="ORF">SMTD_LOCUS20500</name>
</gene>
<protein>
    <submittedName>
        <fullName evidence="1">Uncharacterized protein</fullName>
    </submittedName>
</protein>
<accession>A0A3P8KQ72</accession>
<evidence type="ECO:0000313" key="1">
    <source>
        <dbReference type="EMBL" id="VDP82639.1"/>
    </source>
</evidence>